<accession>A0AA40KDQ9</accession>
<dbReference type="EMBL" id="JAUKUD010000001">
    <property type="protein sequence ID" value="KAK0755101.1"/>
    <property type="molecule type" value="Genomic_DNA"/>
</dbReference>
<dbReference type="AlphaFoldDB" id="A0AA40KDQ9"/>
<evidence type="ECO:0000313" key="2">
    <source>
        <dbReference type="EMBL" id="KAK0755101.1"/>
    </source>
</evidence>
<reference evidence="2" key="1">
    <citation type="submission" date="2023-06" db="EMBL/GenBank/DDBJ databases">
        <title>Genome-scale phylogeny and comparative genomics of the fungal order Sordariales.</title>
        <authorList>
            <consortium name="Lawrence Berkeley National Laboratory"/>
            <person name="Hensen N."/>
            <person name="Bonometti L."/>
            <person name="Westerberg I."/>
            <person name="Brannstrom I.O."/>
            <person name="Guillou S."/>
            <person name="Cros-Aarteil S."/>
            <person name="Calhoun S."/>
            <person name="Haridas S."/>
            <person name="Kuo A."/>
            <person name="Mondo S."/>
            <person name="Pangilinan J."/>
            <person name="Riley R."/>
            <person name="LaButti K."/>
            <person name="Andreopoulos B."/>
            <person name="Lipzen A."/>
            <person name="Chen C."/>
            <person name="Yanf M."/>
            <person name="Daum C."/>
            <person name="Ng V."/>
            <person name="Clum A."/>
            <person name="Steindorff A."/>
            <person name="Ohm R."/>
            <person name="Martin F."/>
            <person name="Silar P."/>
            <person name="Natvig D."/>
            <person name="Lalanne C."/>
            <person name="Gautier V."/>
            <person name="Ament-velasquez S.L."/>
            <person name="Kruys A."/>
            <person name="Hutchinson M.I."/>
            <person name="Powell A.J."/>
            <person name="Barry K."/>
            <person name="Miller A.N."/>
            <person name="Grigoriev I.V."/>
            <person name="Debuchy R."/>
            <person name="Gladieux P."/>
            <person name="Thoren M.H."/>
            <person name="Johannesson H."/>
        </authorList>
    </citation>
    <scope>NUCLEOTIDE SEQUENCE</scope>
    <source>
        <strain evidence="2">SMH3187-1</strain>
    </source>
</reference>
<gene>
    <name evidence="2" type="ORF">B0T18DRAFT_386865</name>
</gene>
<evidence type="ECO:0000313" key="3">
    <source>
        <dbReference type="Proteomes" id="UP001172155"/>
    </source>
</evidence>
<sequence>MKPTRTTIANATSGTAPARPEANTPPSEDDKKIYAAETRALFAQGDKEAHAARPASLFPLSMPSWFARRKLNIQIAALVKGPLHGAFVDEFVNDVALEYIIRWDEEEKNKWPPEKEDEKKKKTTTKNKKESPQIIESLESSDVDDSPEYEPDDDDSSWSGSNTT</sequence>
<feature type="region of interest" description="Disordered" evidence="1">
    <location>
        <begin position="1"/>
        <end position="30"/>
    </location>
</feature>
<comment type="caution">
    <text evidence="2">The sequence shown here is derived from an EMBL/GenBank/DDBJ whole genome shotgun (WGS) entry which is preliminary data.</text>
</comment>
<feature type="region of interest" description="Disordered" evidence="1">
    <location>
        <begin position="106"/>
        <end position="164"/>
    </location>
</feature>
<keyword evidence="3" id="KW-1185">Reference proteome</keyword>
<feature type="compositionally biased region" description="Acidic residues" evidence="1">
    <location>
        <begin position="139"/>
        <end position="156"/>
    </location>
</feature>
<proteinExistence type="predicted"/>
<evidence type="ECO:0000256" key="1">
    <source>
        <dbReference type="SAM" id="MobiDB-lite"/>
    </source>
</evidence>
<protein>
    <submittedName>
        <fullName evidence="2">Uncharacterized protein</fullName>
    </submittedName>
</protein>
<organism evidence="2 3">
    <name type="scientific">Schizothecium vesticola</name>
    <dbReference type="NCBI Taxonomy" id="314040"/>
    <lineage>
        <taxon>Eukaryota</taxon>
        <taxon>Fungi</taxon>
        <taxon>Dikarya</taxon>
        <taxon>Ascomycota</taxon>
        <taxon>Pezizomycotina</taxon>
        <taxon>Sordariomycetes</taxon>
        <taxon>Sordariomycetidae</taxon>
        <taxon>Sordariales</taxon>
        <taxon>Schizotheciaceae</taxon>
        <taxon>Schizothecium</taxon>
    </lineage>
</organism>
<name>A0AA40KDQ9_9PEZI</name>
<feature type="compositionally biased region" description="Basic and acidic residues" evidence="1">
    <location>
        <begin position="106"/>
        <end position="120"/>
    </location>
</feature>
<dbReference type="Proteomes" id="UP001172155">
    <property type="component" value="Unassembled WGS sequence"/>
</dbReference>
<feature type="compositionally biased region" description="Polar residues" evidence="1">
    <location>
        <begin position="1"/>
        <end position="15"/>
    </location>
</feature>